<evidence type="ECO:0000313" key="7">
    <source>
        <dbReference type="EMBL" id="AQT47310.1"/>
    </source>
</evidence>
<dbReference type="KEGG" id="bapi:BBC0122_011940"/>
<dbReference type="Gene3D" id="3.50.50.60">
    <property type="entry name" value="FAD/NAD(P)-binding domain"/>
    <property type="match status" value="1"/>
</dbReference>
<dbReference type="RefSeq" id="WP_077992210.1">
    <property type="nucleotide sequence ID" value="NZ_CP015625.1"/>
</dbReference>
<keyword evidence="4 7" id="KW-0560">Oxidoreductase</keyword>
<dbReference type="PRINTS" id="PR00420">
    <property type="entry name" value="RNGMNOXGNASE"/>
</dbReference>
<protein>
    <submittedName>
        <fullName evidence="7">Salicylate hydroxylase</fullName>
        <ecNumber evidence="7">1.14.13.1</ecNumber>
    </submittedName>
</protein>
<dbReference type="NCBIfam" id="NF005062">
    <property type="entry name" value="PRK06475.1"/>
    <property type="match status" value="1"/>
</dbReference>
<organism evidence="7 8">
    <name type="scientific">Bartonella choladocola</name>
    <dbReference type="NCBI Taxonomy" id="2750995"/>
    <lineage>
        <taxon>Bacteria</taxon>
        <taxon>Pseudomonadati</taxon>
        <taxon>Pseudomonadota</taxon>
        <taxon>Alphaproteobacteria</taxon>
        <taxon>Hyphomicrobiales</taxon>
        <taxon>Bartonellaceae</taxon>
        <taxon>Bartonella</taxon>
    </lineage>
</organism>
<feature type="domain" description="FAD-binding" evidence="6">
    <location>
        <begin position="10"/>
        <end position="357"/>
    </location>
</feature>
<dbReference type="GO" id="GO:0071949">
    <property type="term" value="F:FAD binding"/>
    <property type="evidence" value="ECO:0007669"/>
    <property type="project" value="InterPro"/>
</dbReference>
<dbReference type="PANTHER" id="PTHR13789:SF318">
    <property type="entry name" value="GERANYLGERANYL DIPHOSPHATE REDUCTASE"/>
    <property type="match status" value="1"/>
</dbReference>
<evidence type="ECO:0000256" key="2">
    <source>
        <dbReference type="ARBA" id="ARBA00022630"/>
    </source>
</evidence>
<dbReference type="AlphaFoldDB" id="A0A1U9MHV8"/>
<evidence type="ECO:0000256" key="4">
    <source>
        <dbReference type="ARBA" id="ARBA00023002"/>
    </source>
</evidence>
<keyword evidence="2" id="KW-0285">Flavoprotein</keyword>
<keyword evidence="8" id="KW-1185">Reference proteome</keyword>
<sequence>MDWQNQEKPIIVGAGIAGLSSALALAEKGISSLVLESRDHLEEVGAGIQLAPNATRLLQKWDVLDQLTDLGVKARFLELRDGLSAKTLLQVDLQDVSERRWHGSYITIHRADLQNVLYQKAKQNSLIDIRLSEKVTAISEETPQLAEIRSDHQGEDDRFVTPLVIGCDGVWSKMRQFPPLDDHASFSGFIAWRATIDIDALPKEFIRSFADVKTVVAWMGPDNHLVGYPLKAGKSFNFVAITRGNNPGESWSREGDKNDLFKHFNDWHPEIRNIFNLVEKWTYWPLFQMLPHRFSDNRFRVFVGDASHGFLPFAAQGAAMAIEDSATLAELLSNKNLTLADAMRLYSTLRTPRVAAVNKRGAFNSFVYHATGPVAFARNVVMKFRSSESFMASLDWLYGYDAESAARKLTGS</sequence>
<comment type="cofactor">
    <cofactor evidence="1">
        <name>FAD</name>
        <dbReference type="ChEBI" id="CHEBI:57692"/>
    </cofactor>
</comment>
<accession>A0A1U9MHV8</accession>
<dbReference type="OrthoDB" id="4230779at2"/>
<dbReference type="InterPro" id="IPR002938">
    <property type="entry name" value="FAD-bd"/>
</dbReference>
<evidence type="ECO:0000259" key="6">
    <source>
        <dbReference type="Pfam" id="PF01494"/>
    </source>
</evidence>
<gene>
    <name evidence="7" type="ORF">BBC0122_011940</name>
</gene>
<dbReference type="STRING" id="1686310.BBC0244_012250"/>
<dbReference type="PANTHER" id="PTHR13789">
    <property type="entry name" value="MONOOXYGENASE"/>
    <property type="match status" value="1"/>
</dbReference>
<name>A0A1U9MHV8_9HYPH</name>
<dbReference type="SUPFAM" id="SSF54373">
    <property type="entry name" value="FAD-linked reductases, C-terminal domain"/>
    <property type="match status" value="1"/>
</dbReference>
<proteinExistence type="predicted"/>
<dbReference type="InterPro" id="IPR036188">
    <property type="entry name" value="FAD/NAD-bd_sf"/>
</dbReference>
<dbReference type="InterPro" id="IPR050493">
    <property type="entry name" value="FAD-dep_Monooxygenase_BioMet"/>
</dbReference>
<keyword evidence="3" id="KW-0274">FAD</keyword>
<dbReference type="SUPFAM" id="SSF51905">
    <property type="entry name" value="FAD/NAD(P)-binding domain"/>
    <property type="match status" value="1"/>
</dbReference>
<evidence type="ECO:0000313" key="8">
    <source>
        <dbReference type="Proteomes" id="UP000189632"/>
    </source>
</evidence>
<dbReference type="EC" id="1.14.13.1" evidence="7"/>
<evidence type="ECO:0000256" key="3">
    <source>
        <dbReference type="ARBA" id="ARBA00022827"/>
    </source>
</evidence>
<evidence type="ECO:0000256" key="1">
    <source>
        <dbReference type="ARBA" id="ARBA00001974"/>
    </source>
</evidence>
<dbReference type="GO" id="GO:0018658">
    <property type="term" value="F:salicylate 1-monooxygenase activity"/>
    <property type="evidence" value="ECO:0007669"/>
    <property type="project" value="UniProtKB-EC"/>
</dbReference>
<evidence type="ECO:0000256" key="5">
    <source>
        <dbReference type="ARBA" id="ARBA00023033"/>
    </source>
</evidence>
<dbReference type="Pfam" id="PF01494">
    <property type="entry name" value="FAD_binding_3"/>
    <property type="match status" value="1"/>
</dbReference>
<keyword evidence="5" id="KW-0503">Monooxygenase</keyword>
<dbReference type="Proteomes" id="UP000189632">
    <property type="component" value="Chromosome"/>
</dbReference>
<dbReference type="EMBL" id="CP015625">
    <property type="protein sequence ID" value="AQT47310.1"/>
    <property type="molecule type" value="Genomic_DNA"/>
</dbReference>
<reference evidence="7 8" key="1">
    <citation type="submission" date="2016-11" db="EMBL/GenBank/DDBJ databases">
        <title>Comparative genomics of Bartonella apis.</title>
        <authorList>
            <person name="Engel P."/>
        </authorList>
    </citation>
    <scope>NUCLEOTIDE SEQUENCE [LARGE SCALE GENOMIC DNA]</scope>
    <source>
        <strain evidence="7 8">BBC0122</strain>
    </source>
</reference>